<dbReference type="AlphaFoldDB" id="A0AAV5W7R4"/>
<gene>
    <name evidence="3" type="ORF">PFISCL1PPCAC_19178</name>
</gene>
<dbReference type="InterPro" id="IPR001810">
    <property type="entry name" value="F-box_dom"/>
</dbReference>
<comment type="caution">
    <text evidence="3">The sequence shown here is derived from an EMBL/GenBank/DDBJ whole genome shotgun (WGS) entry which is preliminary data.</text>
</comment>
<feature type="coiled-coil region" evidence="1">
    <location>
        <begin position="54"/>
        <end position="105"/>
    </location>
</feature>
<protein>
    <recommendedName>
        <fullName evidence="2">F-box domain-containing protein</fullName>
    </recommendedName>
</protein>
<evidence type="ECO:0000256" key="1">
    <source>
        <dbReference type="SAM" id="Coils"/>
    </source>
</evidence>
<name>A0AAV5W7R4_9BILA</name>
<keyword evidence="1" id="KW-0175">Coiled coil</keyword>
<feature type="non-terminal residue" evidence="3">
    <location>
        <position position="138"/>
    </location>
</feature>
<evidence type="ECO:0000313" key="3">
    <source>
        <dbReference type="EMBL" id="GMT27881.1"/>
    </source>
</evidence>
<feature type="domain" description="F-box" evidence="2">
    <location>
        <begin position="118"/>
        <end position="138"/>
    </location>
</feature>
<dbReference type="Proteomes" id="UP001432322">
    <property type="component" value="Unassembled WGS sequence"/>
</dbReference>
<dbReference type="EMBL" id="BTSY01000005">
    <property type="protein sequence ID" value="GMT27881.1"/>
    <property type="molecule type" value="Genomic_DNA"/>
</dbReference>
<proteinExistence type="predicted"/>
<keyword evidence="4" id="KW-1185">Reference proteome</keyword>
<sequence length="138" mass="15887">YRKGWFENSMIFFFFFGSEPIVDSPTSYTLNSLCSINGFGSPFFPVDIEKLNKLDERKKKLETLEEEISECHEKCAAILELKGRVSSLQKKINKLSNRAEKENVKEEAPNNSIQPMKKLSLMDLPNAILTRVFSYLDI</sequence>
<organism evidence="3 4">
    <name type="scientific">Pristionchus fissidentatus</name>
    <dbReference type="NCBI Taxonomy" id="1538716"/>
    <lineage>
        <taxon>Eukaryota</taxon>
        <taxon>Metazoa</taxon>
        <taxon>Ecdysozoa</taxon>
        <taxon>Nematoda</taxon>
        <taxon>Chromadorea</taxon>
        <taxon>Rhabditida</taxon>
        <taxon>Rhabditina</taxon>
        <taxon>Diplogasteromorpha</taxon>
        <taxon>Diplogasteroidea</taxon>
        <taxon>Neodiplogasteridae</taxon>
        <taxon>Pristionchus</taxon>
    </lineage>
</organism>
<accession>A0AAV5W7R4</accession>
<reference evidence="3" key="1">
    <citation type="submission" date="2023-10" db="EMBL/GenBank/DDBJ databases">
        <title>Genome assembly of Pristionchus species.</title>
        <authorList>
            <person name="Yoshida K."/>
            <person name="Sommer R.J."/>
        </authorList>
    </citation>
    <scope>NUCLEOTIDE SEQUENCE</scope>
    <source>
        <strain evidence="3">RS5133</strain>
    </source>
</reference>
<evidence type="ECO:0000313" key="4">
    <source>
        <dbReference type="Proteomes" id="UP001432322"/>
    </source>
</evidence>
<evidence type="ECO:0000259" key="2">
    <source>
        <dbReference type="PROSITE" id="PS50181"/>
    </source>
</evidence>
<feature type="non-terminal residue" evidence="3">
    <location>
        <position position="1"/>
    </location>
</feature>
<dbReference type="PROSITE" id="PS50181">
    <property type="entry name" value="FBOX"/>
    <property type="match status" value="1"/>
</dbReference>